<dbReference type="Proteomes" id="UP001153678">
    <property type="component" value="Unassembled WGS sequence"/>
</dbReference>
<accession>A0A9W4WXV7</accession>
<keyword evidence="2" id="KW-1185">Reference proteome</keyword>
<evidence type="ECO:0000313" key="1">
    <source>
        <dbReference type="EMBL" id="CAI2193754.1"/>
    </source>
</evidence>
<reference evidence="1" key="1">
    <citation type="submission" date="2022-08" db="EMBL/GenBank/DDBJ databases">
        <authorList>
            <person name="Kallberg Y."/>
            <person name="Tangrot J."/>
            <person name="Rosling A."/>
        </authorList>
    </citation>
    <scope>NUCLEOTIDE SEQUENCE</scope>
    <source>
        <strain evidence="1">Wild A</strain>
    </source>
</reference>
<proteinExistence type="predicted"/>
<feature type="non-terminal residue" evidence="1">
    <location>
        <position position="1"/>
    </location>
</feature>
<dbReference type="EMBL" id="CAMKVN010009989">
    <property type="protein sequence ID" value="CAI2193754.1"/>
    <property type="molecule type" value="Genomic_DNA"/>
</dbReference>
<comment type="caution">
    <text evidence="1">The sequence shown here is derived from an EMBL/GenBank/DDBJ whole genome shotgun (WGS) entry which is preliminary data.</text>
</comment>
<sequence length="183" mass="20812">ITGYSEGQVINGKASKTEEVIAEANRLKNIEIQFTKIKDKGIQSGEDYLIDANDQVNEEVLNSLKKDLTEQGLELFVIQNGLGDKLFDKDEDDNIHLNATKLAQVHNYLNQLETINEELELFNEDGTINNEHYQKINEALIQTHTLQEELFVEVNQDILNEERTAIDYTKLGQVIEKAQALPL</sequence>
<evidence type="ECO:0000313" key="2">
    <source>
        <dbReference type="Proteomes" id="UP001153678"/>
    </source>
</evidence>
<protein>
    <submittedName>
        <fullName evidence="1">2174_t:CDS:1</fullName>
    </submittedName>
</protein>
<organism evidence="1 2">
    <name type="scientific">Funneliformis geosporum</name>
    <dbReference type="NCBI Taxonomy" id="1117311"/>
    <lineage>
        <taxon>Eukaryota</taxon>
        <taxon>Fungi</taxon>
        <taxon>Fungi incertae sedis</taxon>
        <taxon>Mucoromycota</taxon>
        <taxon>Glomeromycotina</taxon>
        <taxon>Glomeromycetes</taxon>
        <taxon>Glomerales</taxon>
        <taxon>Glomeraceae</taxon>
        <taxon>Funneliformis</taxon>
    </lineage>
</organism>
<dbReference type="AlphaFoldDB" id="A0A9W4WXV7"/>
<name>A0A9W4WXV7_9GLOM</name>
<gene>
    <name evidence="1" type="ORF">FWILDA_LOCUS16234</name>
</gene>